<dbReference type="Proteomes" id="UP000321154">
    <property type="component" value="Unassembled WGS sequence"/>
</dbReference>
<dbReference type="Pfam" id="PF00356">
    <property type="entry name" value="LacI"/>
    <property type="match status" value="1"/>
</dbReference>
<dbReference type="SUPFAM" id="SSF53822">
    <property type="entry name" value="Periplasmic binding protein-like I"/>
    <property type="match status" value="1"/>
</dbReference>
<dbReference type="InterPro" id="IPR046335">
    <property type="entry name" value="LacI/GalR-like_sensor"/>
</dbReference>
<evidence type="ECO:0000313" key="7">
    <source>
        <dbReference type="Proteomes" id="UP000321154"/>
    </source>
</evidence>
<reference evidence="5 7" key="1">
    <citation type="submission" date="2019-07" db="EMBL/GenBank/DDBJ databases">
        <title>Whole genome shotgun sequence of Frigoribacterium faeni NBRC 103066.</title>
        <authorList>
            <person name="Hosoyama A."/>
            <person name="Uohara A."/>
            <person name="Ohji S."/>
            <person name="Ichikawa N."/>
        </authorList>
    </citation>
    <scope>NUCLEOTIDE SEQUENCE [LARGE SCALE GENOMIC DNA]</scope>
    <source>
        <strain evidence="5 7">NBRC 103066</strain>
    </source>
</reference>
<accession>A0A7W3PHU6</accession>
<proteinExistence type="predicted"/>
<dbReference type="InterPro" id="IPR000843">
    <property type="entry name" value="HTH_LacI"/>
</dbReference>
<dbReference type="PROSITE" id="PS50932">
    <property type="entry name" value="HTH_LACI_2"/>
    <property type="match status" value="1"/>
</dbReference>
<feature type="domain" description="HTH lacI-type" evidence="4">
    <location>
        <begin position="3"/>
        <end position="57"/>
    </location>
</feature>
<dbReference type="Proteomes" id="UP000522688">
    <property type="component" value="Unassembled WGS sequence"/>
</dbReference>
<evidence type="ECO:0000313" key="5">
    <source>
        <dbReference type="EMBL" id="GEK84810.1"/>
    </source>
</evidence>
<dbReference type="InterPro" id="IPR010982">
    <property type="entry name" value="Lambda_DNA-bd_dom_sf"/>
</dbReference>
<dbReference type="AlphaFoldDB" id="A0A7W3PHU6"/>
<protein>
    <submittedName>
        <fullName evidence="6">DNA-binding LacI/PurR family transcriptional regulator</fullName>
    </submittedName>
    <submittedName>
        <fullName evidence="5">LacI family transcriptional regulator</fullName>
    </submittedName>
</protein>
<keyword evidence="3" id="KW-0804">Transcription</keyword>
<sequence>MAATRDDVARLAGVSSSTVSYAISGRRTISTETRLRVERAMAELNYTPNAFARGLAGSRGGILALHYPYGRRGVTSSEFEYVAAATDRARARGYHLLLWSNPIDDVEGLGSLVSEGLVDGVILMELTAHDARVPVLTAARIPFTNIGRPDDARSLWFIDADYEAMGRLAIDHLADLGHERVFFLSQTIGAAERGSGPLVRATRSLAAPAADRGVQIETHRADISVSGGRAAFDAFDARPSRPTAVLAFNETALAGFVQAAALAGRSIPHDVTVVALSIGDLAADMTSPPLTTVSPPGVEIAAAAVDHLADRLEGRREEAPHLLVAPALVVRGSSARVGHR</sequence>
<dbReference type="Gene3D" id="1.10.260.40">
    <property type="entry name" value="lambda repressor-like DNA-binding domains"/>
    <property type="match status" value="1"/>
</dbReference>
<dbReference type="PANTHER" id="PTHR30146:SF153">
    <property type="entry name" value="LACTOSE OPERON REPRESSOR"/>
    <property type="match status" value="1"/>
</dbReference>
<dbReference type="EMBL" id="BJUV01000071">
    <property type="protein sequence ID" value="GEK84810.1"/>
    <property type="molecule type" value="Genomic_DNA"/>
</dbReference>
<dbReference type="SMART" id="SM00354">
    <property type="entry name" value="HTH_LACI"/>
    <property type="match status" value="1"/>
</dbReference>
<dbReference type="RefSeq" id="WP_167627412.1">
    <property type="nucleotide sequence ID" value="NZ_BAAAHR010000002.1"/>
</dbReference>
<gene>
    <name evidence="5" type="primary">lacI</name>
    <name evidence="6" type="ORF">FB463_000592</name>
    <name evidence="5" type="ORF">FFA01_31190</name>
</gene>
<dbReference type="Pfam" id="PF13377">
    <property type="entry name" value="Peripla_BP_3"/>
    <property type="match status" value="1"/>
</dbReference>
<keyword evidence="1" id="KW-0805">Transcription regulation</keyword>
<dbReference type="EMBL" id="JACGWW010000001">
    <property type="protein sequence ID" value="MBA8812368.1"/>
    <property type="molecule type" value="Genomic_DNA"/>
</dbReference>
<evidence type="ECO:0000313" key="6">
    <source>
        <dbReference type="EMBL" id="MBA8812368.1"/>
    </source>
</evidence>
<evidence type="ECO:0000256" key="3">
    <source>
        <dbReference type="ARBA" id="ARBA00023163"/>
    </source>
</evidence>
<evidence type="ECO:0000256" key="1">
    <source>
        <dbReference type="ARBA" id="ARBA00023015"/>
    </source>
</evidence>
<dbReference type="PANTHER" id="PTHR30146">
    <property type="entry name" value="LACI-RELATED TRANSCRIPTIONAL REPRESSOR"/>
    <property type="match status" value="1"/>
</dbReference>
<dbReference type="SUPFAM" id="SSF47413">
    <property type="entry name" value="lambda repressor-like DNA-binding domains"/>
    <property type="match status" value="1"/>
</dbReference>
<dbReference type="InterPro" id="IPR028082">
    <property type="entry name" value="Peripla_BP_I"/>
</dbReference>
<name>A0A7W3PHU6_9MICO</name>
<dbReference type="GO" id="GO:0000976">
    <property type="term" value="F:transcription cis-regulatory region binding"/>
    <property type="evidence" value="ECO:0007669"/>
    <property type="project" value="TreeGrafter"/>
</dbReference>
<dbReference type="CDD" id="cd01392">
    <property type="entry name" value="HTH_LacI"/>
    <property type="match status" value="1"/>
</dbReference>
<keyword evidence="7" id="KW-1185">Reference proteome</keyword>
<comment type="caution">
    <text evidence="6">The sequence shown here is derived from an EMBL/GenBank/DDBJ whole genome shotgun (WGS) entry which is preliminary data.</text>
</comment>
<evidence type="ECO:0000259" key="4">
    <source>
        <dbReference type="PROSITE" id="PS50932"/>
    </source>
</evidence>
<evidence type="ECO:0000256" key="2">
    <source>
        <dbReference type="ARBA" id="ARBA00023125"/>
    </source>
</evidence>
<keyword evidence="2 6" id="KW-0238">DNA-binding</keyword>
<reference evidence="6 8" key="2">
    <citation type="submission" date="2020-07" db="EMBL/GenBank/DDBJ databases">
        <title>Sequencing the genomes of 1000 actinobacteria strains.</title>
        <authorList>
            <person name="Klenk H.-P."/>
        </authorList>
    </citation>
    <scope>NUCLEOTIDE SEQUENCE [LARGE SCALE GENOMIC DNA]</scope>
    <source>
        <strain evidence="6 8">DSM 10309</strain>
    </source>
</reference>
<dbReference type="Gene3D" id="3.40.50.2300">
    <property type="match status" value="2"/>
</dbReference>
<evidence type="ECO:0000313" key="8">
    <source>
        <dbReference type="Proteomes" id="UP000522688"/>
    </source>
</evidence>
<organism evidence="6 8">
    <name type="scientific">Frigoribacterium faeni</name>
    <dbReference type="NCBI Taxonomy" id="145483"/>
    <lineage>
        <taxon>Bacteria</taxon>
        <taxon>Bacillati</taxon>
        <taxon>Actinomycetota</taxon>
        <taxon>Actinomycetes</taxon>
        <taxon>Micrococcales</taxon>
        <taxon>Microbacteriaceae</taxon>
        <taxon>Frigoribacterium</taxon>
    </lineage>
</organism>
<dbReference type="GO" id="GO:0003700">
    <property type="term" value="F:DNA-binding transcription factor activity"/>
    <property type="evidence" value="ECO:0007669"/>
    <property type="project" value="TreeGrafter"/>
</dbReference>